<protein>
    <recommendedName>
        <fullName evidence="1">F-box domain-containing protein</fullName>
    </recommendedName>
</protein>
<dbReference type="EMBL" id="JAWZYT010002659">
    <property type="protein sequence ID" value="KAK4302852.1"/>
    <property type="molecule type" value="Genomic_DNA"/>
</dbReference>
<dbReference type="AlphaFoldDB" id="A0AAE1TYP2"/>
<dbReference type="Gene3D" id="1.20.1280.50">
    <property type="match status" value="1"/>
</dbReference>
<feature type="domain" description="F-box" evidence="1">
    <location>
        <begin position="49"/>
        <end position="95"/>
    </location>
</feature>
<dbReference type="Proteomes" id="UP001292094">
    <property type="component" value="Unassembled WGS sequence"/>
</dbReference>
<dbReference type="InterPro" id="IPR032675">
    <property type="entry name" value="LRR_dom_sf"/>
</dbReference>
<dbReference type="PROSITE" id="PS50181">
    <property type="entry name" value="FBOX"/>
    <property type="match status" value="1"/>
</dbReference>
<dbReference type="InterPro" id="IPR001810">
    <property type="entry name" value="F-box_dom"/>
</dbReference>
<dbReference type="Pfam" id="PF00646">
    <property type="entry name" value="F-box"/>
    <property type="match status" value="1"/>
</dbReference>
<gene>
    <name evidence="2" type="ORF">Pmani_025107</name>
</gene>
<evidence type="ECO:0000313" key="3">
    <source>
        <dbReference type="Proteomes" id="UP001292094"/>
    </source>
</evidence>
<dbReference type="PANTHER" id="PTHR20872:SF1">
    <property type="entry name" value="F-BOX DOMAIN-CONTAINING PROTEIN"/>
    <property type="match status" value="1"/>
</dbReference>
<accession>A0AAE1TYP2</accession>
<keyword evidence="3" id="KW-1185">Reference proteome</keyword>
<evidence type="ECO:0000259" key="1">
    <source>
        <dbReference type="PROSITE" id="PS50181"/>
    </source>
</evidence>
<name>A0AAE1TYP2_9EUCA</name>
<comment type="caution">
    <text evidence="2">The sequence shown here is derived from an EMBL/GenBank/DDBJ whole genome shotgun (WGS) entry which is preliminary data.</text>
</comment>
<sequence>MTTTTTKVVRLGVDCLPKIQLWEKSDFGAPVADAKSLYPVEKVDPNHVYSNWHLLPNLVLERVFQYLTIVQRYIASMVCRNWSLAFDFPRVWYTFALHDTLLTKRKFNYCSGWQKLLDHVRVTIFLNRKGMHIQNLIFLSMNNLFNLYEFLNVALYMHYNCPGTLDKVQSVRFQFACQVADRSEEVVFGTGGQILEMFKQVICVFPLLKHLELRDLLLDGCDGLHILDEVCTICCETLQTLTLINLTKQDLTILHPGTFINLNTLIISPQNLSEDLLELLGQSQLSNLHITQTKYTRQGRVINYQAWKRCRRANPKLRVHLCIEGKVKKEILWQPRAPVKSILYDSPNAKITPRVMLTIIEKYKQELEVFAHKQLPRFHMSNSFHDRCDSSLLLLARLCPFIHTMVVREKVSTATVLLLAHTAKNLQYFYVRRNAMLLKADWPYNPEWTPEFYAWLCKNARSYEAVDREVSQILGYRWQALTDKQFKMINLDLNKTLYL</sequence>
<dbReference type="SMART" id="SM00256">
    <property type="entry name" value="FBOX"/>
    <property type="match status" value="1"/>
</dbReference>
<organism evidence="2 3">
    <name type="scientific">Petrolisthes manimaculis</name>
    <dbReference type="NCBI Taxonomy" id="1843537"/>
    <lineage>
        <taxon>Eukaryota</taxon>
        <taxon>Metazoa</taxon>
        <taxon>Ecdysozoa</taxon>
        <taxon>Arthropoda</taxon>
        <taxon>Crustacea</taxon>
        <taxon>Multicrustacea</taxon>
        <taxon>Malacostraca</taxon>
        <taxon>Eumalacostraca</taxon>
        <taxon>Eucarida</taxon>
        <taxon>Decapoda</taxon>
        <taxon>Pleocyemata</taxon>
        <taxon>Anomura</taxon>
        <taxon>Galatheoidea</taxon>
        <taxon>Porcellanidae</taxon>
        <taxon>Petrolisthes</taxon>
    </lineage>
</organism>
<dbReference type="Gene3D" id="3.80.10.10">
    <property type="entry name" value="Ribonuclease Inhibitor"/>
    <property type="match status" value="1"/>
</dbReference>
<reference evidence="2" key="1">
    <citation type="submission" date="2023-11" db="EMBL/GenBank/DDBJ databases">
        <title>Genome assemblies of two species of porcelain crab, Petrolisthes cinctipes and Petrolisthes manimaculis (Anomura: Porcellanidae).</title>
        <authorList>
            <person name="Angst P."/>
        </authorList>
    </citation>
    <scope>NUCLEOTIDE SEQUENCE</scope>
    <source>
        <strain evidence="2">PB745_02</strain>
        <tissue evidence="2">Gill</tissue>
    </source>
</reference>
<dbReference type="PANTHER" id="PTHR20872">
    <property type="match status" value="1"/>
</dbReference>
<evidence type="ECO:0000313" key="2">
    <source>
        <dbReference type="EMBL" id="KAK4302852.1"/>
    </source>
</evidence>
<proteinExistence type="predicted"/>
<dbReference type="InterPro" id="IPR036047">
    <property type="entry name" value="F-box-like_dom_sf"/>
</dbReference>
<dbReference type="SUPFAM" id="SSF81383">
    <property type="entry name" value="F-box domain"/>
    <property type="match status" value="1"/>
</dbReference>